<accession>A0AAU9I9C9</accession>
<reference evidence="4" key="1">
    <citation type="submission" date="2021-09" db="EMBL/GenBank/DDBJ databases">
        <authorList>
            <consortium name="AG Swart"/>
            <person name="Singh M."/>
            <person name="Singh A."/>
            <person name="Seah K."/>
            <person name="Emmerich C."/>
        </authorList>
    </citation>
    <scope>NUCLEOTIDE SEQUENCE</scope>
    <source>
        <strain evidence="4">ATCC30299</strain>
    </source>
</reference>
<evidence type="ECO:0000256" key="1">
    <source>
        <dbReference type="PROSITE-ProRule" id="PRU01211"/>
    </source>
</evidence>
<feature type="binding site" evidence="1">
    <location>
        <position position="132"/>
    </location>
    <ligand>
        <name>Zn(2+)</name>
        <dbReference type="ChEBI" id="CHEBI:29105"/>
        <note>catalytic</note>
    </ligand>
</feature>
<dbReference type="EC" id="3.4.24.-" evidence="2"/>
<comment type="caution">
    <text evidence="4">The sequence shown here is derived from an EMBL/GenBank/DDBJ whole genome shotgun (WGS) entry which is preliminary data.</text>
</comment>
<comment type="cofactor">
    <cofactor evidence="1 2">
        <name>Zn(2+)</name>
        <dbReference type="ChEBI" id="CHEBI:29105"/>
    </cofactor>
    <text evidence="1 2">Binds 1 zinc ion per subunit.</text>
</comment>
<proteinExistence type="predicted"/>
<evidence type="ECO:0000313" key="5">
    <source>
        <dbReference type="Proteomes" id="UP001162131"/>
    </source>
</evidence>
<keyword evidence="1 2" id="KW-0862">Zinc</keyword>
<evidence type="ECO:0000256" key="2">
    <source>
        <dbReference type="RuleBase" id="RU361183"/>
    </source>
</evidence>
<organism evidence="4 5">
    <name type="scientific">Blepharisma stoltei</name>
    <dbReference type="NCBI Taxonomy" id="1481888"/>
    <lineage>
        <taxon>Eukaryota</taxon>
        <taxon>Sar</taxon>
        <taxon>Alveolata</taxon>
        <taxon>Ciliophora</taxon>
        <taxon>Postciliodesmatophora</taxon>
        <taxon>Heterotrichea</taxon>
        <taxon>Heterotrichida</taxon>
        <taxon>Blepharismidae</taxon>
        <taxon>Blepharisma</taxon>
    </lineage>
</organism>
<dbReference type="InterPro" id="IPR001506">
    <property type="entry name" value="Peptidase_M12A"/>
</dbReference>
<evidence type="ECO:0000259" key="3">
    <source>
        <dbReference type="PROSITE" id="PS51864"/>
    </source>
</evidence>
<dbReference type="EMBL" id="CAJZBQ010000005">
    <property type="protein sequence ID" value="CAG9311898.1"/>
    <property type="molecule type" value="Genomic_DNA"/>
</dbReference>
<gene>
    <name evidence="4" type="ORF">BSTOLATCC_MIC5158</name>
</gene>
<dbReference type="InterPro" id="IPR006026">
    <property type="entry name" value="Peptidase_Metallo"/>
</dbReference>
<dbReference type="PANTHER" id="PTHR10127:SF850">
    <property type="entry name" value="METALLOENDOPEPTIDASE"/>
    <property type="match status" value="1"/>
</dbReference>
<dbReference type="GO" id="GO:0004222">
    <property type="term" value="F:metalloendopeptidase activity"/>
    <property type="evidence" value="ECO:0007669"/>
    <property type="project" value="UniProtKB-UniRule"/>
</dbReference>
<dbReference type="GO" id="GO:0008270">
    <property type="term" value="F:zinc ion binding"/>
    <property type="evidence" value="ECO:0007669"/>
    <property type="project" value="UniProtKB-UniRule"/>
</dbReference>
<feature type="binding site" evidence="1">
    <location>
        <position position="122"/>
    </location>
    <ligand>
        <name>Zn(2+)</name>
        <dbReference type="ChEBI" id="CHEBI:29105"/>
        <note>catalytic</note>
    </ligand>
</feature>
<name>A0AAU9I9C9_9CILI</name>
<dbReference type="Proteomes" id="UP001162131">
    <property type="component" value="Unassembled WGS sequence"/>
</dbReference>
<dbReference type="SUPFAM" id="SSF55486">
    <property type="entry name" value="Metalloproteases ('zincins'), catalytic domain"/>
    <property type="match status" value="1"/>
</dbReference>
<feature type="domain" description="Peptidase M12A" evidence="3">
    <location>
        <begin position="20"/>
        <end position="208"/>
    </location>
</feature>
<dbReference type="GO" id="GO:0006508">
    <property type="term" value="P:proteolysis"/>
    <property type="evidence" value="ECO:0007669"/>
    <property type="project" value="UniProtKB-KW"/>
</dbReference>
<dbReference type="AlphaFoldDB" id="A0AAU9I9C9"/>
<comment type="caution">
    <text evidence="1">Lacks conserved residue(s) required for the propagation of feature annotation.</text>
</comment>
<keyword evidence="1 2" id="KW-0378">Hydrolase</keyword>
<protein>
    <recommendedName>
        <fullName evidence="2">Metalloendopeptidase</fullName>
        <ecNumber evidence="2">3.4.24.-</ecNumber>
    </recommendedName>
</protein>
<keyword evidence="1 2" id="KW-0645">Protease</keyword>
<evidence type="ECO:0000313" key="4">
    <source>
        <dbReference type="EMBL" id="CAG9311898.1"/>
    </source>
</evidence>
<keyword evidence="1 2" id="KW-0479">Metal-binding</keyword>
<dbReference type="InterPro" id="IPR024079">
    <property type="entry name" value="MetalloPept_cat_dom_sf"/>
</dbReference>
<feature type="binding site" evidence="1">
    <location>
        <position position="126"/>
    </location>
    <ligand>
        <name>Zn(2+)</name>
        <dbReference type="ChEBI" id="CHEBI:29105"/>
        <note>catalytic</note>
    </ligand>
</feature>
<dbReference type="PROSITE" id="PS51864">
    <property type="entry name" value="ASTACIN"/>
    <property type="match status" value="1"/>
</dbReference>
<feature type="active site" evidence="1">
    <location>
        <position position="123"/>
    </location>
</feature>
<keyword evidence="5" id="KW-1185">Reference proteome</keyword>
<dbReference type="Gene3D" id="3.40.390.10">
    <property type="entry name" value="Collagenase (Catalytic Domain)"/>
    <property type="match status" value="1"/>
</dbReference>
<keyword evidence="1 2" id="KW-0482">Metalloprotease</keyword>
<dbReference type="SMART" id="SM00235">
    <property type="entry name" value="ZnMc"/>
    <property type="match status" value="1"/>
</dbReference>
<dbReference type="PRINTS" id="PR00480">
    <property type="entry name" value="ASTACIN"/>
</dbReference>
<dbReference type="Pfam" id="PF01400">
    <property type="entry name" value="Astacin"/>
    <property type="match status" value="1"/>
</dbReference>
<dbReference type="PANTHER" id="PTHR10127">
    <property type="entry name" value="DISCOIDIN, CUB, EGF, LAMININ , AND ZINC METALLOPROTEASE DOMAIN CONTAINING"/>
    <property type="match status" value="1"/>
</dbReference>
<sequence length="358" mass="40601">MGGACMMANFKGSNNQEGFNDLTDIYRLCWPNGEIFFKIEFFESQALLEKVYKAINHWNRVNFPHCVFKLASSQSYWVTSIQNNSGGNPEADIGCLHIQDQVISLPEFYPDGSEVLEECILHEMMHCAGFIHEHQRNDRDEHLKVEEEGFDYDVKGIPIGGYDYFSLMHYPECGLSFDRNKELRKIAGRATTFSAGDRAAIKMLYGNPRDHHGEWHNPCSEICTPTKCVCNSCGKIEGGTNCGYEGMNGHWTCCLSEIKESECKSDHTGFWHARCKRITPFEKFIYLLIAKDKICTESHCGCGNCGGGCTYEGKFGHWSCCNFTRHESSCPIFSKLELAHQYDLKIMKGNTLPALSYN</sequence>